<evidence type="ECO:0000313" key="2">
    <source>
        <dbReference type="EMBL" id="GBP29844.1"/>
    </source>
</evidence>
<evidence type="ECO:0000313" key="3">
    <source>
        <dbReference type="Proteomes" id="UP000299102"/>
    </source>
</evidence>
<accession>A0A4C1UVM1</accession>
<protein>
    <submittedName>
        <fullName evidence="2">Uncharacterized protein</fullName>
    </submittedName>
</protein>
<organism evidence="2 3">
    <name type="scientific">Eumeta variegata</name>
    <name type="common">Bagworm moth</name>
    <name type="synonym">Eumeta japonica</name>
    <dbReference type="NCBI Taxonomy" id="151549"/>
    <lineage>
        <taxon>Eukaryota</taxon>
        <taxon>Metazoa</taxon>
        <taxon>Ecdysozoa</taxon>
        <taxon>Arthropoda</taxon>
        <taxon>Hexapoda</taxon>
        <taxon>Insecta</taxon>
        <taxon>Pterygota</taxon>
        <taxon>Neoptera</taxon>
        <taxon>Endopterygota</taxon>
        <taxon>Lepidoptera</taxon>
        <taxon>Glossata</taxon>
        <taxon>Ditrysia</taxon>
        <taxon>Tineoidea</taxon>
        <taxon>Psychidae</taxon>
        <taxon>Oiketicinae</taxon>
        <taxon>Eumeta</taxon>
    </lineage>
</organism>
<dbReference type="AlphaFoldDB" id="A0A4C1UVM1"/>
<reference evidence="2 3" key="1">
    <citation type="journal article" date="2019" name="Commun. Biol.">
        <title>The bagworm genome reveals a unique fibroin gene that provides high tensile strength.</title>
        <authorList>
            <person name="Kono N."/>
            <person name="Nakamura H."/>
            <person name="Ohtoshi R."/>
            <person name="Tomita M."/>
            <person name="Numata K."/>
            <person name="Arakawa K."/>
        </authorList>
    </citation>
    <scope>NUCLEOTIDE SEQUENCE [LARGE SCALE GENOMIC DNA]</scope>
</reference>
<comment type="caution">
    <text evidence="2">The sequence shown here is derived from an EMBL/GenBank/DDBJ whole genome shotgun (WGS) entry which is preliminary data.</text>
</comment>
<dbReference type="EMBL" id="BGZK01000225">
    <property type="protein sequence ID" value="GBP29844.1"/>
    <property type="molecule type" value="Genomic_DNA"/>
</dbReference>
<gene>
    <name evidence="2" type="ORF">EVAR_20173_1</name>
</gene>
<feature type="region of interest" description="Disordered" evidence="1">
    <location>
        <begin position="102"/>
        <end position="143"/>
    </location>
</feature>
<proteinExistence type="predicted"/>
<keyword evidence="3" id="KW-1185">Reference proteome</keyword>
<sequence length="251" mass="27269">MWRPAVDDKATPSDDQKNIERRLKGLVGAQGAESRVETERRIGIRMKSVTGINIGNNTGTRMESWDEIGSQTTKSFHEGTFHVYTGEALMSTLKINSISTNTHYPPHAAQGGRRVTGRRAGGTKSRIATSVDQDRSRSNKLGSGEVLVTKKKGENGSTQRQLSNHRDDLFGIEAVEKLHLIFGIIVASRSACAESEEIRQPVASAVAYTPTTSFSARWRRVRSDSTAMTAVVGDDLSLPAAIARSTVGVDE</sequence>
<dbReference type="Proteomes" id="UP000299102">
    <property type="component" value="Unassembled WGS sequence"/>
</dbReference>
<name>A0A4C1UVM1_EUMVA</name>
<evidence type="ECO:0000256" key="1">
    <source>
        <dbReference type="SAM" id="MobiDB-lite"/>
    </source>
</evidence>